<dbReference type="EMBL" id="VLLL01000006">
    <property type="protein sequence ID" value="TWJ12781.1"/>
    <property type="molecule type" value="Genomic_DNA"/>
</dbReference>
<dbReference type="OrthoDB" id="9807790at2"/>
<dbReference type="InterPro" id="IPR027417">
    <property type="entry name" value="P-loop_NTPase"/>
</dbReference>
<feature type="binding site" evidence="3">
    <location>
        <begin position="382"/>
        <end position="389"/>
    </location>
    <ligand>
        <name>ATP</name>
        <dbReference type="ChEBI" id="CHEBI:30616"/>
    </ligand>
</feature>
<reference evidence="5 6" key="1">
    <citation type="journal article" date="2013" name="Stand. Genomic Sci.">
        <title>Genomic Encyclopedia of Type Strains, Phase I: The one thousand microbial genomes (KMG-I) project.</title>
        <authorList>
            <person name="Kyrpides N.C."/>
            <person name="Woyke T."/>
            <person name="Eisen J.A."/>
            <person name="Garrity G."/>
            <person name="Lilburn T.G."/>
            <person name="Beck B.J."/>
            <person name="Whitman W.B."/>
            <person name="Hugenholtz P."/>
            <person name="Klenk H.P."/>
        </authorList>
    </citation>
    <scope>NUCLEOTIDE SEQUENCE [LARGE SCALE GENOMIC DNA]</scope>
    <source>
        <strain evidence="5 6">DSM 45044</strain>
    </source>
</reference>
<dbReference type="PANTHER" id="PTHR22683:SF41">
    <property type="entry name" value="DNA TRANSLOCASE FTSK"/>
    <property type="match status" value="1"/>
</dbReference>
<dbReference type="GO" id="GO:0005524">
    <property type="term" value="F:ATP binding"/>
    <property type="evidence" value="ECO:0007669"/>
    <property type="project" value="UniProtKB-UniRule"/>
</dbReference>
<evidence type="ECO:0000313" key="6">
    <source>
        <dbReference type="Proteomes" id="UP000321617"/>
    </source>
</evidence>
<gene>
    <name evidence="5" type="ORF">LX16_3545</name>
</gene>
<dbReference type="PANTHER" id="PTHR22683">
    <property type="entry name" value="SPORULATION PROTEIN RELATED"/>
    <property type="match status" value="1"/>
</dbReference>
<dbReference type="PROSITE" id="PS50901">
    <property type="entry name" value="FTSK"/>
    <property type="match status" value="1"/>
</dbReference>
<organism evidence="5 6">
    <name type="scientific">Stackebrandtia albiflava</name>
    <dbReference type="NCBI Taxonomy" id="406432"/>
    <lineage>
        <taxon>Bacteria</taxon>
        <taxon>Bacillati</taxon>
        <taxon>Actinomycetota</taxon>
        <taxon>Actinomycetes</taxon>
        <taxon>Glycomycetales</taxon>
        <taxon>Glycomycetaceae</taxon>
        <taxon>Stackebrandtia</taxon>
    </lineage>
</organism>
<dbReference type="CDD" id="cd01127">
    <property type="entry name" value="TrwB_TraG_TraD_VirD4"/>
    <property type="match status" value="1"/>
</dbReference>
<dbReference type="Pfam" id="PF01580">
    <property type="entry name" value="FtsK_SpoIIIE"/>
    <property type="match status" value="1"/>
</dbReference>
<keyword evidence="1 3" id="KW-0547">Nucleotide-binding</keyword>
<dbReference type="RefSeq" id="WP_147140154.1">
    <property type="nucleotide sequence ID" value="NZ_BAABIJ010000002.1"/>
</dbReference>
<dbReference type="Proteomes" id="UP000321617">
    <property type="component" value="Unassembled WGS sequence"/>
</dbReference>
<evidence type="ECO:0000256" key="3">
    <source>
        <dbReference type="PROSITE-ProRule" id="PRU00289"/>
    </source>
</evidence>
<dbReference type="InterPro" id="IPR050206">
    <property type="entry name" value="FtsK/SpoIIIE/SftA"/>
</dbReference>
<keyword evidence="2 3" id="KW-0067">ATP-binding</keyword>
<dbReference type="GO" id="GO:0003677">
    <property type="term" value="F:DNA binding"/>
    <property type="evidence" value="ECO:0007669"/>
    <property type="project" value="InterPro"/>
</dbReference>
<dbReference type="SUPFAM" id="SSF52540">
    <property type="entry name" value="P-loop containing nucleoside triphosphate hydrolases"/>
    <property type="match status" value="1"/>
</dbReference>
<comment type="caution">
    <text evidence="5">The sequence shown here is derived from an EMBL/GenBank/DDBJ whole genome shotgun (WGS) entry which is preliminary data.</text>
</comment>
<evidence type="ECO:0000313" key="5">
    <source>
        <dbReference type="EMBL" id="TWJ12781.1"/>
    </source>
</evidence>
<evidence type="ECO:0000256" key="2">
    <source>
        <dbReference type="ARBA" id="ARBA00022840"/>
    </source>
</evidence>
<dbReference type="Gene3D" id="3.40.50.300">
    <property type="entry name" value="P-loop containing nucleotide triphosphate hydrolases"/>
    <property type="match status" value="2"/>
</dbReference>
<proteinExistence type="predicted"/>
<dbReference type="AlphaFoldDB" id="A0A562V4G1"/>
<evidence type="ECO:0000259" key="4">
    <source>
        <dbReference type="PROSITE" id="PS50901"/>
    </source>
</evidence>
<name>A0A562V4G1_9ACTN</name>
<keyword evidence="6" id="KW-1185">Reference proteome</keyword>
<sequence length="888" mass="95869">MAGWRTRLSRQVAEDLSTARGAARRLAQRASAAADSARTTAAEALEAARAKHSGLTATHRKVLDGITVRAEREIESAVAALCAATGPEATGPAGTRWERWRREPAPRREPMWLLRIGELAVGSAQGAERPPALAGLADHSHLRLRADAESALPGILLRTLGSAAPGMVRFTVYDPERLGGSLAGFAPLAPCGLLGFVGPHGLGDMLDAHVEHIRRINATVLAGDHASLLDLAVRTGRRPEPWRVLVVLAADMSEWTKEQRAQLTRIRRTGVACGVHLIVVGDDLPDDTDTMTVSAAATSLTGAARVVLDPPPGQALVTGTCREVAREYAAGPQPTQLTDLIPDVLWTESSAAGLLVPIGEGRDGRLAELPLGDNPPHALIGGPSGSGKTNLLFAWLGALTSRYHPDELELYLLDFKEGVSFARFAGGKRDPSWLPHVKLVGVNINDDREFGLALLRYLRDELRRRAEAAKRHEATKLEELRAVDPHGRWPRIMAVVDEFQVLLDGRDGVSAEAVNLLEDLARRGRSQGIHLVLASQDVAGIEALWGRPSLIAQFTLRIALPKARRLLADTNPAADEIPRFHAVVNADSGVVAANQVVRLPDAGGRAVWDPLQEKLWRARPADNDSPRLFDGDHVPPLPDTPVLPTPEAGPAGDVPVAVLGQAIDVTSRPATLRLTRTPGRNLAVLGTRTTEVCDILAGAALSVARRHPVRVTLCCLDPDAAPRVYLLGGALEASGATVDWRDSLREVVDTWDSVVTEEPHLVLLYAVDAAGTTMDGPARQRLRDMLLTGPERRVHTFGWWRSVPRLREDLGGFAARFDSIDAWVALDVQGPELAPLSPQPGGPAWYPRTRRGLYFDRAVHRNPEVLIPYDTSGVLPTVDNLLTQEARR</sequence>
<accession>A0A562V4G1</accession>
<protein>
    <submittedName>
        <fullName evidence="5">FtsK/SpoIIIE family protein</fullName>
    </submittedName>
</protein>
<feature type="domain" description="FtsK" evidence="4">
    <location>
        <begin position="364"/>
        <end position="569"/>
    </location>
</feature>
<evidence type="ECO:0000256" key="1">
    <source>
        <dbReference type="ARBA" id="ARBA00022741"/>
    </source>
</evidence>
<dbReference type="InterPro" id="IPR002543">
    <property type="entry name" value="FtsK_dom"/>
</dbReference>